<sequence length="94" mass="10933">MLTLRWESNESDDGKKRKMTVGMAEPNRKGQPDYEWYCHQQLSIALVLDDDGCRSIAMSRNGRRKSREPRILRVSTVYMNTSSDNVKAFQGKRH</sequence>
<gene>
    <name evidence="2" type="ORF">sscle_02g016340</name>
</gene>
<reference evidence="3" key="1">
    <citation type="journal article" date="2017" name="Genome Biol. Evol.">
        <title>The complete genome sequence of the phytopathogenic fungus Sclerotinia sclerotiorum reveals insights into the genome architecture of broad host range pathogens.</title>
        <authorList>
            <person name="Derbyshire M."/>
            <person name="Denton-Giles M."/>
            <person name="Hegedus D."/>
            <person name="Seifbarghy S."/>
            <person name="Rollins J."/>
            <person name="van Kan J."/>
            <person name="Seidl M.F."/>
            <person name="Faino L."/>
            <person name="Mbengue M."/>
            <person name="Navaud O."/>
            <person name="Raffaele S."/>
            <person name="Hammond-Kosack K."/>
            <person name="Heard S."/>
            <person name="Oliver R."/>
        </authorList>
    </citation>
    <scope>NUCLEOTIDE SEQUENCE [LARGE SCALE GENOMIC DNA]</scope>
    <source>
        <strain evidence="3">ATCC 18683 / 1980 / Ss-1</strain>
    </source>
</reference>
<dbReference type="VEuPathDB" id="FungiDB:sscle_02g016340"/>
<organism evidence="2 3">
    <name type="scientific">Sclerotinia sclerotiorum (strain ATCC 18683 / 1980 / Ss-1)</name>
    <name type="common">White mold</name>
    <name type="synonym">Whetzelinia sclerotiorum</name>
    <dbReference type="NCBI Taxonomy" id="665079"/>
    <lineage>
        <taxon>Eukaryota</taxon>
        <taxon>Fungi</taxon>
        <taxon>Dikarya</taxon>
        <taxon>Ascomycota</taxon>
        <taxon>Pezizomycotina</taxon>
        <taxon>Leotiomycetes</taxon>
        <taxon>Helotiales</taxon>
        <taxon>Sclerotiniaceae</taxon>
        <taxon>Sclerotinia</taxon>
    </lineage>
</organism>
<dbReference type="EMBL" id="CP017815">
    <property type="protein sequence ID" value="APA06864.1"/>
    <property type="molecule type" value="Genomic_DNA"/>
</dbReference>
<proteinExistence type="predicted"/>
<evidence type="ECO:0000313" key="3">
    <source>
        <dbReference type="Proteomes" id="UP000177798"/>
    </source>
</evidence>
<feature type="region of interest" description="Disordered" evidence="1">
    <location>
        <begin position="1"/>
        <end position="30"/>
    </location>
</feature>
<evidence type="ECO:0000313" key="2">
    <source>
        <dbReference type="EMBL" id="APA06864.1"/>
    </source>
</evidence>
<dbReference type="Proteomes" id="UP000177798">
    <property type="component" value="Chromosome 2"/>
</dbReference>
<accession>A0A1D9PVY0</accession>
<protein>
    <submittedName>
        <fullName evidence="2">Uncharacterized protein</fullName>
    </submittedName>
</protein>
<name>A0A1D9PVY0_SCLS1</name>
<evidence type="ECO:0000256" key="1">
    <source>
        <dbReference type="SAM" id="MobiDB-lite"/>
    </source>
</evidence>
<dbReference type="AlphaFoldDB" id="A0A1D9PVY0"/>